<feature type="region of interest" description="Disordered" evidence="1">
    <location>
        <begin position="85"/>
        <end position="107"/>
    </location>
</feature>
<comment type="caution">
    <text evidence="2">The sequence shown here is derived from an EMBL/GenBank/DDBJ whole genome shotgun (WGS) entry which is preliminary data.</text>
</comment>
<accession>A0A401TUR3</accession>
<feature type="non-terminal residue" evidence="2">
    <location>
        <position position="1"/>
    </location>
</feature>
<feature type="non-terminal residue" evidence="2">
    <location>
        <position position="241"/>
    </location>
</feature>
<organism evidence="2 3">
    <name type="scientific">Chiloscyllium punctatum</name>
    <name type="common">Brownbanded bambooshark</name>
    <name type="synonym">Hemiscyllium punctatum</name>
    <dbReference type="NCBI Taxonomy" id="137246"/>
    <lineage>
        <taxon>Eukaryota</taxon>
        <taxon>Metazoa</taxon>
        <taxon>Chordata</taxon>
        <taxon>Craniata</taxon>
        <taxon>Vertebrata</taxon>
        <taxon>Chondrichthyes</taxon>
        <taxon>Elasmobranchii</taxon>
        <taxon>Galeomorphii</taxon>
        <taxon>Galeoidea</taxon>
        <taxon>Orectolobiformes</taxon>
        <taxon>Hemiscylliidae</taxon>
        <taxon>Chiloscyllium</taxon>
    </lineage>
</organism>
<evidence type="ECO:0000313" key="2">
    <source>
        <dbReference type="EMBL" id="GCC46367.1"/>
    </source>
</evidence>
<dbReference type="EMBL" id="BEZZ01188312">
    <property type="protein sequence ID" value="GCC46367.1"/>
    <property type="molecule type" value="Genomic_DNA"/>
</dbReference>
<dbReference type="AlphaFoldDB" id="A0A401TUR3"/>
<proteinExistence type="predicted"/>
<evidence type="ECO:0000256" key="1">
    <source>
        <dbReference type="SAM" id="MobiDB-lite"/>
    </source>
</evidence>
<evidence type="ECO:0000313" key="3">
    <source>
        <dbReference type="Proteomes" id="UP000287033"/>
    </source>
</evidence>
<name>A0A401TUR3_CHIPU</name>
<gene>
    <name evidence="2" type="ORF">chiPu_0030623</name>
</gene>
<protein>
    <submittedName>
        <fullName evidence="2">Uncharacterized protein</fullName>
    </submittedName>
</protein>
<keyword evidence="3" id="KW-1185">Reference proteome</keyword>
<feature type="compositionally biased region" description="Basic and acidic residues" evidence="1">
    <location>
        <begin position="93"/>
        <end position="107"/>
    </location>
</feature>
<reference evidence="2 3" key="1">
    <citation type="journal article" date="2018" name="Nat. Ecol. Evol.">
        <title>Shark genomes provide insights into elasmobranch evolution and the origin of vertebrates.</title>
        <authorList>
            <person name="Hara Y"/>
            <person name="Yamaguchi K"/>
            <person name="Onimaru K"/>
            <person name="Kadota M"/>
            <person name="Koyanagi M"/>
            <person name="Keeley SD"/>
            <person name="Tatsumi K"/>
            <person name="Tanaka K"/>
            <person name="Motone F"/>
            <person name="Kageyama Y"/>
            <person name="Nozu R"/>
            <person name="Adachi N"/>
            <person name="Nishimura O"/>
            <person name="Nakagawa R"/>
            <person name="Tanegashima C"/>
            <person name="Kiyatake I"/>
            <person name="Matsumoto R"/>
            <person name="Murakumo K"/>
            <person name="Nishida K"/>
            <person name="Terakita A"/>
            <person name="Kuratani S"/>
            <person name="Sato K"/>
            <person name="Hyodo S Kuraku.S."/>
        </authorList>
    </citation>
    <scope>NUCLEOTIDE SEQUENCE [LARGE SCALE GENOMIC DNA]</scope>
</reference>
<dbReference type="Proteomes" id="UP000287033">
    <property type="component" value="Unassembled WGS sequence"/>
</dbReference>
<sequence>LEMRVGRAQLRHRDLGRVGAHDQVADHVIGFDRQPGLDVAEHRGGHRRAFGGQEPAGTLEERAARHVPGIGGDRAAFVEDAEQEIPAAGRGQDVADRGPHQAGGRGERGQEYPLLPHVLHHVLAGGRAVDRGEGLGDRAHPVRQPAGAFTESQGLHRLQLHHLALFIQRRRDRTETAKHVLGAERLVERIEMQHAVEQRDDRGLVADRWRERLDRVLEVERLAAQQHDVEFVGELVGLHRR</sequence>